<dbReference type="AlphaFoldDB" id="A0AAE3XD01"/>
<dbReference type="SUPFAM" id="SSF53098">
    <property type="entry name" value="Ribonuclease H-like"/>
    <property type="match status" value="1"/>
</dbReference>
<evidence type="ECO:0000259" key="4">
    <source>
        <dbReference type="SMART" id="SM00479"/>
    </source>
</evidence>
<dbReference type="RefSeq" id="WP_309854842.1">
    <property type="nucleotide sequence ID" value="NZ_JAVDQJ010000005.1"/>
</dbReference>
<protein>
    <submittedName>
        <fullName evidence="5">Inhibitor of KinA sporulation pathway (Predicted exonuclease)</fullName>
    </submittedName>
</protein>
<dbReference type="PANTHER" id="PTHR23044">
    <property type="entry name" value="3'-5' EXONUCLEASE ERI1-RELATED"/>
    <property type="match status" value="1"/>
</dbReference>
<accession>A0AAE3XD01</accession>
<dbReference type="InterPro" id="IPR051274">
    <property type="entry name" value="3-5_Exoribonuclease"/>
</dbReference>
<dbReference type="GO" id="GO:0000175">
    <property type="term" value="F:3'-5'-RNA exonuclease activity"/>
    <property type="evidence" value="ECO:0007669"/>
    <property type="project" value="InterPro"/>
</dbReference>
<dbReference type="EMBL" id="JAVDQK010000004">
    <property type="protein sequence ID" value="MDR6218394.1"/>
    <property type="molecule type" value="Genomic_DNA"/>
</dbReference>
<gene>
    <name evidence="5" type="ORF">J2Y00_001957</name>
</gene>
<keyword evidence="3 5" id="KW-0269">Exonuclease</keyword>
<dbReference type="InterPro" id="IPR047201">
    <property type="entry name" value="ERI-1_3'hExo-like"/>
</dbReference>
<keyword evidence="1" id="KW-0540">Nuclease</keyword>
<dbReference type="Pfam" id="PF00929">
    <property type="entry name" value="RNase_T"/>
    <property type="match status" value="1"/>
</dbReference>
<feature type="domain" description="Exonuclease" evidence="4">
    <location>
        <begin position="3"/>
        <end position="182"/>
    </location>
</feature>
<evidence type="ECO:0000313" key="5">
    <source>
        <dbReference type="EMBL" id="MDR6218394.1"/>
    </source>
</evidence>
<comment type="caution">
    <text evidence="5">The sequence shown here is derived from an EMBL/GenBank/DDBJ whole genome shotgun (WGS) entry which is preliminary data.</text>
</comment>
<dbReference type="CDD" id="cd06133">
    <property type="entry name" value="ERI-1_3'hExo_like"/>
    <property type="match status" value="1"/>
</dbReference>
<dbReference type="InterPro" id="IPR012337">
    <property type="entry name" value="RNaseH-like_sf"/>
</dbReference>
<dbReference type="PANTHER" id="PTHR23044:SF61">
    <property type="entry name" value="3'-5' EXORIBONUCLEASE 1-RELATED"/>
    <property type="match status" value="1"/>
</dbReference>
<dbReference type="GO" id="GO:0003676">
    <property type="term" value="F:nucleic acid binding"/>
    <property type="evidence" value="ECO:0007669"/>
    <property type="project" value="InterPro"/>
</dbReference>
<keyword evidence="2" id="KW-0378">Hydrolase</keyword>
<dbReference type="SMART" id="SM00479">
    <property type="entry name" value="EXOIII"/>
    <property type="match status" value="1"/>
</dbReference>
<name>A0AAE3XD01_9DEIO</name>
<reference evidence="5" key="1">
    <citation type="submission" date="2023-07" db="EMBL/GenBank/DDBJ databases">
        <title>Sorghum-associated microbial communities from plants grown in Nebraska, USA.</title>
        <authorList>
            <person name="Schachtman D."/>
        </authorList>
    </citation>
    <scope>NUCLEOTIDE SEQUENCE</scope>
    <source>
        <strain evidence="5">BE330</strain>
    </source>
</reference>
<dbReference type="InterPro" id="IPR036397">
    <property type="entry name" value="RNaseH_sf"/>
</dbReference>
<evidence type="ECO:0000256" key="2">
    <source>
        <dbReference type="ARBA" id="ARBA00022801"/>
    </source>
</evidence>
<sequence>MTTVNIIDLESTCWAERLPPEGQRSEIIEIGVASLDLDTLTVTAQAGLLIQPTTSEVSEFCTSLTTITPALLATHGMPFPQACTQLRDQFSALERPWASWGQYDRKMLSAQTTALNLPLPVSTRHTNVKNAVVAALGFPKPLGMARALRHLGWTGTGTHHRGVDDAVNIARIVAEAVRRQPALRETLLSGTPQN</sequence>
<dbReference type="InterPro" id="IPR013520">
    <property type="entry name" value="Ribonucl_H"/>
</dbReference>
<evidence type="ECO:0000256" key="1">
    <source>
        <dbReference type="ARBA" id="ARBA00022722"/>
    </source>
</evidence>
<organism evidence="5 6">
    <name type="scientific">Deinococcus soli</name>
    <name type="common">ex Cha et al. 2016</name>
    <dbReference type="NCBI Taxonomy" id="1309411"/>
    <lineage>
        <taxon>Bacteria</taxon>
        <taxon>Thermotogati</taxon>
        <taxon>Deinococcota</taxon>
        <taxon>Deinococci</taxon>
        <taxon>Deinococcales</taxon>
        <taxon>Deinococcaceae</taxon>
        <taxon>Deinococcus</taxon>
    </lineage>
</organism>
<evidence type="ECO:0000256" key="3">
    <source>
        <dbReference type="ARBA" id="ARBA00022839"/>
    </source>
</evidence>
<dbReference type="Proteomes" id="UP001185331">
    <property type="component" value="Unassembled WGS sequence"/>
</dbReference>
<evidence type="ECO:0000313" key="6">
    <source>
        <dbReference type="Proteomes" id="UP001185331"/>
    </source>
</evidence>
<proteinExistence type="predicted"/>
<dbReference type="Gene3D" id="3.30.420.10">
    <property type="entry name" value="Ribonuclease H-like superfamily/Ribonuclease H"/>
    <property type="match status" value="1"/>
</dbReference>